<name>A0ACC2UT42_9FUNG</name>
<keyword evidence="2" id="KW-1185">Reference proteome</keyword>
<evidence type="ECO:0000313" key="1">
    <source>
        <dbReference type="EMBL" id="KAJ9089522.1"/>
    </source>
</evidence>
<evidence type="ECO:0000313" key="2">
    <source>
        <dbReference type="Proteomes" id="UP001165960"/>
    </source>
</evidence>
<sequence>MTCDTRHMQELMGIYYPRYAPKFTSASDDTHTSPTISHCLEILPYSCCNTTYLRQSHALAHYFEVHFGSALQDWNSDQAKKCTRFKDIGNPTIPVICRVAFFLNTLNHPPKNPRMFRPAPHTKSPIDFSNPYSSCLAMAYDYIHILNSKPPQYTEFISVMKFHASINNVRLNSSCHWPCWAYFFYPSLLPKHALLKIPAPTYCQPLFRCQEPSCGKIYKQLAGLQYHIAHSHRKAPAKTSMLKCPFIPCKNTYQSTTGMCNHLKKFHLDPIHFEHDKLALPAKSIHSACPIHPCTFTCMNLAHLRNHIVKSHFWSSSDMI</sequence>
<protein>
    <submittedName>
        <fullName evidence="1">Uncharacterized protein</fullName>
    </submittedName>
</protein>
<accession>A0ACC2UT42</accession>
<organism evidence="1 2">
    <name type="scientific">Entomophthora muscae</name>
    <dbReference type="NCBI Taxonomy" id="34485"/>
    <lineage>
        <taxon>Eukaryota</taxon>
        <taxon>Fungi</taxon>
        <taxon>Fungi incertae sedis</taxon>
        <taxon>Zoopagomycota</taxon>
        <taxon>Entomophthoromycotina</taxon>
        <taxon>Entomophthoromycetes</taxon>
        <taxon>Entomophthorales</taxon>
        <taxon>Entomophthoraceae</taxon>
        <taxon>Entomophthora</taxon>
    </lineage>
</organism>
<reference evidence="1" key="1">
    <citation type="submission" date="2022-04" db="EMBL/GenBank/DDBJ databases">
        <title>Genome of the entomopathogenic fungus Entomophthora muscae.</title>
        <authorList>
            <person name="Elya C."/>
            <person name="Lovett B.R."/>
            <person name="Lee E."/>
            <person name="Macias A.M."/>
            <person name="Hajek A.E."/>
            <person name="De Bivort B.L."/>
            <person name="Kasson M.T."/>
            <person name="De Fine Licht H.H."/>
            <person name="Stajich J.E."/>
        </authorList>
    </citation>
    <scope>NUCLEOTIDE SEQUENCE</scope>
    <source>
        <strain evidence="1">Berkeley</strain>
    </source>
</reference>
<dbReference type="Proteomes" id="UP001165960">
    <property type="component" value="Unassembled WGS sequence"/>
</dbReference>
<gene>
    <name evidence="1" type="ORF">DSO57_1012018</name>
</gene>
<proteinExistence type="predicted"/>
<comment type="caution">
    <text evidence="1">The sequence shown here is derived from an EMBL/GenBank/DDBJ whole genome shotgun (WGS) entry which is preliminary data.</text>
</comment>
<dbReference type="EMBL" id="QTSX02000042">
    <property type="protein sequence ID" value="KAJ9089522.1"/>
    <property type="molecule type" value="Genomic_DNA"/>
</dbReference>